<dbReference type="SUPFAM" id="SSF53474">
    <property type="entry name" value="alpha/beta-Hydrolases"/>
    <property type="match status" value="1"/>
</dbReference>
<dbReference type="InterPro" id="IPR000073">
    <property type="entry name" value="AB_hydrolase_1"/>
</dbReference>
<keyword evidence="5" id="KW-1185">Reference proteome</keyword>
<evidence type="ECO:0000256" key="2">
    <source>
        <dbReference type="ARBA" id="ARBA00022801"/>
    </source>
</evidence>
<name>A0A839K0T8_9FIRM</name>
<comment type="caution">
    <text evidence="4">The sequence shown here is derived from an EMBL/GenBank/DDBJ whole genome shotgun (WGS) entry which is preliminary data.</text>
</comment>
<evidence type="ECO:0000256" key="1">
    <source>
        <dbReference type="ARBA" id="ARBA00010088"/>
    </source>
</evidence>
<gene>
    <name evidence="4" type="ORF">H0486_10130</name>
</gene>
<dbReference type="PANTHER" id="PTHR43329">
    <property type="entry name" value="EPOXIDE HYDROLASE"/>
    <property type="match status" value="1"/>
</dbReference>
<accession>A0A839K0T8</accession>
<evidence type="ECO:0000313" key="5">
    <source>
        <dbReference type="Proteomes" id="UP000574276"/>
    </source>
</evidence>
<dbReference type="PRINTS" id="PR00793">
    <property type="entry name" value="PROAMNOPTASE"/>
</dbReference>
<keyword evidence="2 4" id="KW-0378">Hydrolase</keyword>
<evidence type="ECO:0000259" key="3">
    <source>
        <dbReference type="Pfam" id="PF00561"/>
    </source>
</evidence>
<dbReference type="AlphaFoldDB" id="A0A839K0T8"/>
<dbReference type="RefSeq" id="WP_228352913.1">
    <property type="nucleotide sequence ID" value="NZ_JACEGA010000001.1"/>
</dbReference>
<organism evidence="4 5">
    <name type="scientific">Variimorphobacter saccharofermentans</name>
    <dbReference type="NCBI Taxonomy" id="2755051"/>
    <lineage>
        <taxon>Bacteria</taxon>
        <taxon>Bacillati</taxon>
        <taxon>Bacillota</taxon>
        <taxon>Clostridia</taxon>
        <taxon>Lachnospirales</taxon>
        <taxon>Lachnospiraceae</taxon>
        <taxon>Variimorphobacter</taxon>
    </lineage>
</organism>
<dbReference type="GO" id="GO:0006508">
    <property type="term" value="P:proteolysis"/>
    <property type="evidence" value="ECO:0007669"/>
    <property type="project" value="InterPro"/>
</dbReference>
<proteinExistence type="inferred from homology"/>
<protein>
    <submittedName>
        <fullName evidence="4">Alpha/beta hydrolase</fullName>
    </submittedName>
</protein>
<feature type="domain" description="AB hydrolase-1" evidence="3">
    <location>
        <begin position="26"/>
        <end position="154"/>
    </location>
</feature>
<dbReference type="GO" id="GO:0004177">
    <property type="term" value="F:aminopeptidase activity"/>
    <property type="evidence" value="ECO:0007669"/>
    <property type="project" value="UniProtKB-EC"/>
</dbReference>
<evidence type="ECO:0000313" key="4">
    <source>
        <dbReference type="EMBL" id="MBB2183236.1"/>
    </source>
</evidence>
<dbReference type="Gene3D" id="3.40.50.1820">
    <property type="entry name" value="alpha/beta hydrolase"/>
    <property type="match status" value="1"/>
</dbReference>
<dbReference type="Pfam" id="PF00561">
    <property type="entry name" value="Abhydrolase_1"/>
    <property type="match status" value="1"/>
</dbReference>
<comment type="similarity">
    <text evidence="1">Belongs to the peptidase S33 family.</text>
</comment>
<dbReference type="EMBL" id="JACEGA010000001">
    <property type="protein sequence ID" value="MBB2183236.1"/>
    <property type="molecule type" value="Genomic_DNA"/>
</dbReference>
<dbReference type="InterPro" id="IPR029058">
    <property type="entry name" value="AB_hydrolase_fold"/>
</dbReference>
<dbReference type="InterPro" id="IPR002410">
    <property type="entry name" value="Peptidase_S33"/>
</dbReference>
<dbReference type="Proteomes" id="UP000574276">
    <property type="component" value="Unassembled WGS sequence"/>
</dbReference>
<reference evidence="4 5" key="1">
    <citation type="submission" date="2020-07" db="EMBL/GenBank/DDBJ databases">
        <title>Characterization and genome sequencing of isolate MD1, a novel member within the family Lachnospiraceae.</title>
        <authorList>
            <person name="Rettenmaier R."/>
            <person name="Di Bello L."/>
            <person name="Zinser C."/>
            <person name="Scheitz K."/>
            <person name="Liebl W."/>
            <person name="Zverlov V."/>
        </authorList>
    </citation>
    <scope>NUCLEOTIDE SEQUENCE [LARGE SCALE GENOMIC DNA]</scope>
    <source>
        <strain evidence="4 5">MD1</strain>
    </source>
</reference>
<sequence>MIEKCFVEINGVKMGMIIKSQDISNPVLLFVHGGPGMPEYFLFEKYPTGLEDYFTMVFWDQRGAGLSYSKNIDMSTISVDQYIEDTIAVTNYLRVCFSKKKIYLMAHSWGTYFSIQAVQKAPHLYNAYIAIAQVTHQDESEKLAYQYMLDYYEKVKNEKTLRRLKENPYPSLGYNKIRDDVMHRCGIGTTHDMKSVVTGIFLTSLKSREYNLTDKINLWRGKRLLNKNVQLCMKDDLRKKVNVLEIPTYFFSGVYDYTVNYKMSEEYLARLTAPVKGYYLFEYSAHSPIFEEPSKVLQIVAKNILLCTNTLANKK</sequence>